<reference evidence="1" key="1">
    <citation type="submission" date="2019-08" db="EMBL/GenBank/DDBJ databases">
        <title>Genome sequence of Clostridiales bacterium MT110.</title>
        <authorList>
            <person name="Cao J."/>
        </authorList>
    </citation>
    <scope>NUCLEOTIDE SEQUENCE</scope>
    <source>
        <strain evidence="1">MT110</strain>
    </source>
</reference>
<dbReference type="EMBL" id="CP042469">
    <property type="protein sequence ID" value="QOX65428.1"/>
    <property type="molecule type" value="Genomic_DNA"/>
</dbReference>
<evidence type="ECO:0000313" key="1">
    <source>
        <dbReference type="EMBL" id="QOX65428.1"/>
    </source>
</evidence>
<proteinExistence type="predicted"/>
<protein>
    <submittedName>
        <fullName evidence="1">Response regulator</fullName>
    </submittedName>
</protein>
<keyword evidence="2" id="KW-1185">Reference proteome</keyword>
<gene>
    <name evidence="1" type="ORF">FRZ06_19740</name>
</gene>
<sequence>MYSVFLVEDEIVMRDGIRELIAWNEYGFSFAGEASDGELAWPQIQKLKPDIVITDIKMPFMDGLALSRLVRKEFPRTTIIILSGYDDFVYAKEAISIGVNQYLLKPLSRDQLVEILCEVKMQKDKEAEQARYLAQFNGEIQEYLSNSRRGFFDQLVSGKHSVGELLARAERLKLPLSAECYNVILFLLEEDPVRTQYSAQMADVQSDICGCFPENKNLVMFSMGIDLIVFLVMADASSIQLETESCVECIREICQPIRKTINWSVVVSTPVNRLSGVADCYRAARKGMFYRHGAKDGNVFYVDRTALNGGPAAQTANVVDFDLNDTDAAKMDQRIVEKFLISGLPEELTTFVEDYFRSIGIAAVQSLIFRQYVVLNINFTVKAFLEKYGYTKESICSTQEKGPQLQESILSLEASEQYVRDLLEHALELRDQAVNSRYTKKLQKAVDYIKNNYSDPEISLNTVAKVAIVSPTHFSAVFSQQMGKTFVEYLTELRMEKAKELLRCTDTSSSEIAYQVGYSDPHYFSFIFKKINGCSPRDYRMGRKAT</sequence>
<evidence type="ECO:0000313" key="2">
    <source>
        <dbReference type="Proteomes" id="UP000594014"/>
    </source>
</evidence>
<dbReference type="Proteomes" id="UP000594014">
    <property type="component" value="Chromosome"/>
</dbReference>
<name>A0ACD1AGH6_9FIRM</name>
<accession>A0ACD1AGH6</accession>
<organism evidence="1 2">
    <name type="scientific">Anoxybacterium hadale</name>
    <dbReference type="NCBI Taxonomy" id="3408580"/>
    <lineage>
        <taxon>Bacteria</taxon>
        <taxon>Bacillati</taxon>
        <taxon>Bacillota</taxon>
        <taxon>Clostridia</taxon>
        <taxon>Peptostreptococcales</taxon>
        <taxon>Anaerovoracaceae</taxon>
        <taxon>Anoxybacterium</taxon>
    </lineage>
</organism>